<keyword evidence="2" id="KW-1185">Reference proteome</keyword>
<sequence length="115" mass="12897">MTARCPRCRTTPRSRPCLCRPCHIERSHPLSLRMLSCSLHITSSSFHAYKPPASFPAPYSPASWNGPACRSLLSVPSRAHLYHHCAQTPPISYVFVYLSRAPLPFVCSLCISRNE</sequence>
<evidence type="ECO:0000313" key="2">
    <source>
        <dbReference type="Proteomes" id="UP000077266"/>
    </source>
</evidence>
<dbReference type="InParanoid" id="A0A165I924"/>
<protein>
    <submittedName>
        <fullName evidence="1">Uncharacterized protein</fullName>
    </submittedName>
</protein>
<reference evidence="1 2" key="1">
    <citation type="journal article" date="2016" name="Mol. Biol. Evol.">
        <title>Comparative Genomics of Early-Diverging Mushroom-Forming Fungi Provides Insights into the Origins of Lignocellulose Decay Capabilities.</title>
        <authorList>
            <person name="Nagy L.G."/>
            <person name="Riley R."/>
            <person name="Tritt A."/>
            <person name="Adam C."/>
            <person name="Daum C."/>
            <person name="Floudas D."/>
            <person name="Sun H."/>
            <person name="Yadav J.S."/>
            <person name="Pangilinan J."/>
            <person name="Larsson K.H."/>
            <person name="Matsuura K."/>
            <person name="Barry K."/>
            <person name="Labutti K."/>
            <person name="Kuo R."/>
            <person name="Ohm R.A."/>
            <person name="Bhattacharya S.S."/>
            <person name="Shirouzu T."/>
            <person name="Yoshinaga Y."/>
            <person name="Martin F.M."/>
            <person name="Grigoriev I.V."/>
            <person name="Hibbett D.S."/>
        </authorList>
    </citation>
    <scope>NUCLEOTIDE SEQUENCE [LARGE SCALE GENOMIC DNA]</scope>
    <source>
        <strain evidence="1 2">HHB12029</strain>
    </source>
</reference>
<dbReference type="EMBL" id="KV425996">
    <property type="protein sequence ID" value="KZV93073.1"/>
    <property type="molecule type" value="Genomic_DNA"/>
</dbReference>
<proteinExistence type="predicted"/>
<dbReference type="AlphaFoldDB" id="A0A165I924"/>
<dbReference type="Proteomes" id="UP000077266">
    <property type="component" value="Unassembled WGS sequence"/>
</dbReference>
<organism evidence="1 2">
    <name type="scientific">Exidia glandulosa HHB12029</name>
    <dbReference type="NCBI Taxonomy" id="1314781"/>
    <lineage>
        <taxon>Eukaryota</taxon>
        <taxon>Fungi</taxon>
        <taxon>Dikarya</taxon>
        <taxon>Basidiomycota</taxon>
        <taxon>Agaricomycotina</taxon>
        <taxon>Agaricomycetes</taxon>
        <taxon>Auriculariales</taxon>
        <taxon>Exidiaceae</taxon>
        <taxon>Exidia</taxon>
    </lineage>
</organism>
<accession>A0A165I924</accession>
<evidence type="ECO:0000313" key="1">
    <source>
        <dbReference type="EMBL" id="KZV93073.1"/>
    </source>
</evidence>
<name>A0A165I924_EXIGL</name>
<gene>
    <name evidence="1" type="ORF">EXIGLDRAFT_55831</name>
</gene>